<dbReference type="GO" id="GO:0035723">
    <property type="term" value="P:interleukin-15-mediated signaling pathway"/>
    <property type="evidence" value="ECO:0007669"/>
    <property type="project" value="TreeGrafter"/>
</dbReference>
<keyword evidence="1" id="KW-1133">Transmembrane helix</keyword>
<dbReference type="Gene3D" id="2.60.40.10">
    <property type="entry name" value="Immunoglobulins"/>
    <property type="match status" value="2"/>
</dbReference>
<dbReference type="PROSITE" id="PS50835">
    <property type="entry name" value="IG_LIKE"/>
    <property type="match status" value="2"/>
</dbReference>
<dbReference type="SUPFAM" id="SSF48726">
    <property type="entry name" value="Immunoglobulin"/>
    <property type="match status" value="1"/>
</dbReference>
<dbReference type="PANTHER" id="PTHR11422">
    <property type="entry name" value="T-CELL SURFACE GLYCOPROTEIN CD4"/>
    <property type="match status" value="1"/>
</dbReference>
<dbReference type="PANTHER" id="PTHR11422:SF3">
    <property type="entry name" value="G6F-LIKE PROTEIN"/>
    <property type="match status" value="1"/>
</dbReference>
<dbReference type="GO" id="GO:0045121">
    <property type="term" value="C:membrane raft"/>
    <property type="evidence" value="ECO:0007669"/>
    <property type="project" value="TreeGrafter"/>
</dbReference>
<protein>
    <recommendedName>
        <fullName evidence="2">Ig-like domain-containing protein</fullName>
    </recommendedName>
</protein>
<accession>A0A9D3T6Y1</accession>
<dbReference type="GO" id="GO:0042289">
    <property type="term" value="F:MHC class II protein binding"/>
    <property type="evidence" value="ECO:0007669"/>
    <property type="project" value="TreeGrafter"/>
</dbReference>
<evidence type="ECO:0000256" key="1">
    <source>
        <dbReference type="SAM" id="Phobius"/>
    </source>
</evidence>
<gene>
    <name evidence="3" type="ORF">MATL_G00128360</name>
</gene>
<dbReference type="AlphaFoldDB" id="A0A9D3T6Y1"/>
<dbReference type="GO" id="GO:1990782">
    <property type="term" value="F:protein tyrosine kinase binding"/>
    <property type="evidence" value="ECO:0007669"/>
    <property type="project" value="TreeGrafter"/>
</dbReference>
<keyword evidence="1" id="KW-0472">Membrane</keyword>
<feature type="transmembrane region" description="Helical" evidence="1">
    <location>
        <begin position="459"/>
        <end position="482"/>
    </location>
</feature>
<dbReference type="EMBL" id="JAFDVH010000010">
    <property type="protein sequence ID" value="KAG7469399.1"/>
    <property type="molecule type" value="Genomic_DNA"/>
</dbReference>
<dbReference type="GO" id="GO:0070374">
    <property type="term" value="P:positive regulation of ERK1 and ERK2 cascade"/>
    <property type="evidence" value="ECO:0007669"/>
    <property type="project" value="TreeGrafter"/>
</dbReference>
<dbReference type="InterPro" id="IPR036179">
    <property type="entry name" value="Ig-like_dom_sf"/>
</dbReference>
<evidence type="ECO:0000313" key="3">
    <source>
        <dbReference type="EMBL" id="KAG7469399.1"/>
    </source>
</evidence>
<reference evidence="3" key="1">
    <citation type="submission" date="2021-01" db="EMBL/GenBank/DDBJ databases">
        <authorList>
            <person name="Zahm M."/>
            <person name="Roques C."/>
            <person name="Cabau C."/>
            <person name="Klopp C."/>
            <person name="Donnadieu C."/>
            <person name="Jouanno E."/>
            <person name="Lampietro C."/>
            <person name="Louis A."/>
            <person name="Herpin A."/>
            <person name="Echchiki A."/>
            <person name="Berthelot C."/>
            <person name="Parey E."/>
            <person name="Roest-Crollius H."/>
            <person name="Braasch I."/>
            <person name="Postlethwait J."/>
            <person name="Bobe J."/>
            <person name="Montfort J."/>
            <person name="Bouchez O."/>
            <person name="Begum T."/>
            <person name="Mejri S."/>
            <person name="Adams A."/>
            <person name="Chen W.-J."/>
            <person name="Guiguen Y."/>
        </authorList>
    </citation>
    <scope>NUCLEOTIDE SEQUENCE</scope>
    <source>
        <strain evidence="3">YG-15Mar2019-1</strain>
        <tissue evidence="3">Brain</tissue>
    </source>
</reference>
<keyword evidence="4" id="KW-1185">Reference proteome</keyword>
<comment type="caution">
    <text evidence="3">The sequence shown here is derived from an EMBL/GenBank/DDBJ whole genome shotgun (WGS) entry which is preliminary data.</text>
</comment>
<dbReference type="InterPro" id="IPR013783">
    <property type="entry name" value="Ig-like_fold"/>
</dbReference>
<keyword evidence="1" id="KW-0812">Transmembrane</keyword>
<feature type="domain" description="Ig-like" evidence="2">
    <location>
        <begin position="335"/>
        <end position="445"/>
    </location>
</feature>
<dbReference type="OrthoDB" id="8713003at2759"/>
<dbReference type="Proteomes" id="UP001046870">
    <property type="component" value="Chromosome 10"/>
</dbReference>
<name>A0A9D3T6Y1_MEGAT</name>
<feature type="domain" description="Ig-like" evidence="2">
    <location>
        <begin position="36"/>
        <end position="146"/>
    </location>
</feature>
<evidence type="ECO:0000313" key="4">
    <source>
        <dbReference type="Proteomes" id="UP001046870"/>
    </source>
</evidence>
<sequence>MYKCQIIPLCCQLPTSGIMELCFLPCSLMAVVLFVPRLNSDKAERPWSDVVVTEVDTPVTLACSDWPLRGPVKLNWYWKPDGLDSWSLVISASERQQFLGGASKRVMRLVDLNFQNSGDFSLFFNPRSKDGGRYSCLIEQGERKLRQKIILLVILTVKVIPPQPIPVDSTLRLITEVSSHEAISEVAWFSPLGQPLRSETGHSREVVCKLPRIHRTEQGNYTCQVQPRGNCSRPLFLFTYAVTVDVTKAARFSNITHGPLLSAVCRSRTPLPLPCASVSGDYVLLYWQHPDSEKMEHVFSYDRWRRSYKNQTRARLHLASTNSANAGRFSFLLYPEVKEGGVYICEVFLNDSVLSQSMRVSVVHVYAKSTPSALVLWCQFSERSQVKRASWTHQNQSYRLSGFSNAPGRLSTEVPLPLKPEVAGNYSCTIELKNGKKARDVYTVTLPSTVNTHLSSPSLLPSLSALGLLVPLVAVAAGVLLWKRGHRNTHPGIEQSLSHCSREVENIYENPDDLKQTPAQSAVYMDLKPTKDNDVYKELDRYEQCPC</sequence>
<dbReference type="GO" id="GO:0042110">
    <property type="term" value="P:T cell activation"/>
    <property type="evidence" value="ECO:0007669"/>
    <property type="project" value="TreeGrafter"/>
</dbReference>
<dbReference type="GO" id="GO:0009897">
    <property type="term" value="C:external side of plasma membrane"/>
    <property type="evidence" value="ECO:0007669"/>
    <property type="project" value="TreeGrafter"/>
</dbReference>
<dbReference type="InterPro" id="IPR007110">
    <property type="entry name" value="Ig-like_dom"/>
</dbReference>
<evidence type="ECO:0000259" key="2">
    <source>
        <dbReference type="PROSITE" id="PS50835"/>
    </source>
</evidence>
<organism evidence="3 4">
    <name type="scientific">Megalops atlanticus</name>
    <name type="common">Tarpon</name>
    <name type="synonym">Clupea gigantea</name>
    <dbReference type="NCBI Taxonomy" id="7932"/>
    <lineage>
        <taxon>Eukaryota</taxon>
        <taxon>Metazoa</taxon>
        <taxon>Chordata</taxon>
        <taxon>Craniata</taxon>
        <taxon>Vertebrata</taxon>
        <taxon>Euteleostomi</taxon>
        <taxon>Actinopterygii</taxon>
        <taxon>Neopterygii</taxon>
        <taxon>Teleostei</taxon>
        <taxon>Elopiformes</taxon>
        <taxon>Megalopidae</taxon>
        <taxon>Megalops</taxon>
    </lineage>
</organism>
<proteinExistence type="predicted"/>